<dbReference type="InterPro" id="IPR014710">
    <property type="entry name" value="RmlC-like_jellyroll"/>
</dbReference>
<dbReference type="Proteomes" id="UP000246077">
    <property type="component" value="Unassembled WGS sequence"/>
</dbReference>
<protein>
    <submittedName>
        <fullName evidence="2">Cupin</fullName>
    </submittedName>
</protein>
<sequence>MIVSDLPAAEIIRRLDLRPHPEGGHFRETFRDAGPGRPASTAIYYLLQAGESSHWHRVDAVEVWHWYAGAPLALSVSPNGHDISAVHLGPEIHLGQQPQAVVPAQGWQAAVSLGRWTLVGCTVAPGFEFSGFEMAPPDWRPTPRR</sequence>
<keyword evidence="3" id="KW-1185">Reference proteome</keyword>
<dbReference type="InterPro" id="IPR009327">
    <property type="entry name" value="Cupin_DUF985"/>
</dbReference>
<dbReference type="PANTHER" id="PTHR33387:SF3">
    <property type="entry name" value="DUF985 DOMAIN-CONTAINING PROTEIN"/>
    <property type="match status" value="1"/>
</dbReference>
<dbReference type="PANTHER" id="PTHR33387">
    <property type="entry name" value="RMLC-LIKE JELLY ROLL FOLD PROTEIN"/>
    <property type="match status" value="1"/>
</dbReference>
<organism evidence="2 3">
    <name type="scientific">Zavarzinia compransoris</name>
    <dbReference type="NCBI Taxonomy" id="1264899"/>
    <lineage>
        <taxon>Bacteria</taxon>
        <taxon>Pseudomonadati</taxon>
        <taxon>Pseudomonadota</taxon>
        <taxon>Alphaproteobacteria</taxon>
        <taxon>Rhodospirillales</taxon>
        <taxon>Zavarziniaceae</taxon>
        <taxon>Zavarzinia</taxon>
    </lineage>
</organism>
<gene>
    <name evidence="2" type="ORF">DKG75_18325</name>
</gene>
<dbReference type="Pfam" id="PF06172">
    <property type="entry name" value="Cupin_5"/>
    <property type="match status" value="1"/>
</dbReference>
<dbReference type="RefSeq" id="WP_109922615.1">
    <property type="nucleotide sequence ID" value="NZ_QGLF01000005.1"/>
</dbReference>
<dbReference type="EMBL" id="QGLF01000005">
    <property type="protein sequence ID" value="PWR18929.1"/>
    <property type="molecule type" value="Genomic_DNA"/>
</dbReference>
<dbReference type="Gene3D" id="2.60.120.10">
    <property type="entry name" value="Jelly Rolls"/>
    <property type="match status" value="1"/>
</dbReference>
<feature type="domain" description="DUF985" evidence="1">
    <location>
        <begin position="10"/>
        <end position="135"/>
    </location>
</feature>
<dbReference type="OrthoDB" id="9798288at2"/>
<dbReference type="InterPro" id="IPR011051">
    <property type="entry name" value="RmlC_Cupin_sf"/>
</dbReference>
<reference evidence="3" key="1">
    <citation type="submission" date="2018-05" db="EMBL/GenBank/DDBJ databases">
        <title>Zavarzinia sp. HR-AS.</title>
        <authorList>
            <person name="Lee Y."/>
            <person name="Jeon C.O."/>
        </authorList>
    </citation>
    <scope>NUCLEOTIDE SEQUENCE [LARGE SCALE GENOMIC DNA]</scope>
    <source>
        <strain evidence="3">DSM 1231</strain>
    </source>
</reference>
<comment type="caution">
    <text evidence="2">The sequence shown here is derived from an EMBL/GenBank/DDBJ whole genome shotgun (WGS) entry which is preliminary data.</text>
</comment>
<accession>A0A317DW65</accession>
<dbReference type="SUPFAM" id="SSF51182">
    <property type="entry name" value="RmlC-like cupins"/>
    <property type="match status" value="1"/>
</dbReference>
<dbReference type="InterPro" id="IPR039935">
    <property type="entry name" value="YML079W-like"/>
</dbReference>
<proteinExistence type="predicted"/>
<evidence type="ECO:0000313" key="3">
    <source>
        <dbReference type="Proteomes" id="UP000246077"/>
    </source>
</evidence>
<name>A0A317DW65_9PROT</name>
<evidence type="ECO:0000313" key="2">
    <source>
        <dbReference type="EMBL" id="PWR18929.1"/>
    </source>
</evidence>
<dbReference type="CDD" id="cd06121">
    <property type="entry name" value="cupin_YML079wp"/>
    <property type="match status" value="1"/>
</dbReference>
<dbReference type="AlphaFoldDB" id="A0A317DW65"/>
<evidence type="ECO:0000259" key="1">
    <source>
        <dbReference type="Pfam" id="PF06172"/>
    </source>
</evidence>